<evidence type="ECO:0000313" key="2">
    <source>
        <dbReference type="EMBL" id="GIH59184.1"/>
    </source>
</evidence>
<dbReference type="Proteomes" id="UP000660454">
    <property type="component" value="Unassembled WGS sequence"/>
</dbReference>
<dbReference type="PANTHER" id="PTHR23020:SF41">
    <property type="entry name" value="AMINOGLYCOSIDE PHOSPHOTRANSFERASE DOMAIN-CONTAINING PROTEIN"/>
    <property type="match status" value="1"/>
</dbReference>
<dbReference type="InterPro" id="IPR052961">
    <property type="entry name" value="Oxido-Kinase-like_Enzymes"/>
</dbReference>
<protein>
    <recommendedName>
        <fullName evidence="1">Aminoglycoside phosphotransferase domain-containing protein</fullName>
    </recommendedName>
</protein>
<dbReference type="RefSeq" id="WP_204046493.1">
    <property type="nucleotide sequence ID" value="NZ_BOOF01000001.1"/>
</dbReference>
<name>A0ABQ4GCP4_9ACTN</name>
<proteinExistence type="predicted"/>
<feature type="domain" description="Aminoglycoside phosphotransferase" evidence="1">
    <location>
        <begin position="112"/>
        <end position="324"/>
    </location>
</feature>
<accession>A0ABQ4GCP4</accession>
<dbReference type="Pfam" id="PF01636">
    <property type="entry name" value="APH"/>
    <property type="match status" value="1"/>
</dbReference>
<keyword evidence="3" id="KW-1185">Reference proteome</keyword>
<dbReference type="SUPFAM" id="SSF56112">
    <property type="entry name" value="Protein kinase-like (PK-like)"/>
    <property type="match status" value="1"/>
</dbReference>
<reference evidence="2 3" key="1">
    <citation type="submission" date="2021-01" db="EMBL/GenBank/DDBJ databases">
        <title>Whole genome shotgun sequence of Microbispora siamensis NBRC 104113.</title>
        <authorList>
            <person name="Komaki H."/>
            <person name="Tamura T."/>
        </authorList>
    </citation>
    <scope>NUCLEOTIDE SEQUENCE [LARGE SCALE GENOMIC DNA]</scope>
    <source>
        <strain evidence="2 3">NBRC 104113</strain>
    </source>
</reference>
<dbReference type="EMBL" id="BOOF01000001">
    <property type="protein sequence ID" value="GIH59184.1"/>
    <property type="molecule type" value="Genomic_DNA"/>
</dbReference>
<organism evidence="2 3">
    <name type="scientific">Microbispora siamensis</name>
    <dbReference type="NCBI Taxonomy" id="564413"/>
    <lineage>
        <taxon>Bacteria</taxon>
        <taxon>Bacillati</taxon>
        <taxon>Actinomycetota</taxon>
        <taxon>Actinomycetes</taxon>
        <taxon>Streptosporangiales</taxon>
        <taxon>Streptosporangiaceae</taxon>
        <taxon>Microbispora</taxon>
    </lineage>
</organism>
<gene>
    <name evidence="2" type="ORF">Msi02_00010</name>
</gene>
<comment type="caution">
    <text evidence="2">The sequence shown here is derived from an EMBL/GenBank/DDBJ whole genome shotgun (WGS) entry which is preliminary data.</text>
</comment>
<dbReference type="PANTHER" id="PTHR23020">
    <property type="entry name" value="UNCHARACTERIZED NUCLEAR HORMONE RECEPTOR-RELATED"/>
    <property type="match status" value="1"/>
</dbReference>
<evidence type="ECO:0000259" key="1">
    <source>
        <dbReference type="Pfam" id="PF01636"/>
    </source>
</evidence>
<sequence>MSVSAKARLAGSMLRIAGHTLRERVAKPRVATAEDIPGSYHDITEQWLTAVLCREHPGARVLGFERGAGSEGTTSRQAMTVSYNEAGRKAGLPEAVFAKFTSKLLSRMLVGPAAAVSSEARFYRFVRPGLSIEAPVGYYAAYDERSWRSMFLLEDVMTTRGARPGNPEMYVDRQMAESMVVQLAALHGAFWDSPRLAADFPWLQNSEAYQVNLNELIGFRGVTENGVKVSDTIMPESVLRRRSEIWPSFMRSLALNSRPPLTLLHTDVHIGNWYATEQKAMGLYDWQCLTKGQWAGDVAYALSSALTVDDRRAWERELLELYLDELKAAGGEPPAFGEAWLAYRRQMFHGLAFWLFTIGASRLQPEMQPKAFSMINVARMSQAVEDLESLDSMRRTCG</sequence>
<dbReference type="InterPro" id="IPR011009">
    <property type="entry name" value="Kinase-like_dom_sf"/>
</dbReference>
<dbReference type="Gene3D" id="3.90.1200.10">
    <property type="match status" value="1"/>
</dbReference>
<evidence type="ECO:0000313" key="3">
    <source>
        <dbReference type="Proteomes" id="UP000660454"/>
    </source>
</evidence>
<dbReference type="InterPro" id="IPR002575">
    <property type="entry name" value="Aminoglycoside_PTrfase"/>
</dbReference>